<comment type="caution">
    <text evidence="1">The sequence shown here is derived from an EMBL/GenBank/DDBJ whole genome shotgun (WGS) entry which is preliminary data.</text>
</comment>
<reference evidence="1 2" key="1">
    <citation type="journal article" date="2012" name="J. Bacteriol.">
        <title>Draft Genome Sequence of the Purple Photosynthetic Bacterium Phaeospirillum molischianum DSM120, a Particularly Versatile Bacterium.</title>
        <authorList>
            <person name="Duquesne K."/>
            <person name="Prima V."/>
            <person name="Ji B."/>
            <person name="Rouy Z."/>
            <person name="Medigue C."/>
            <person name="Talla E."/>
            <person name="Sturgis J.N."/>
        </authorList>
    </citation>
    <scope>NUCLEOTIDE SEQUENCE [LARGE SCALE GENOMIC DNA]</scope>
    <source>
        <strain evidence="2">DSM120</strain>
    </source>
</reference>
<name>H8FY28_MAGML</name>
<evidence type="ECO:0000313" key="2">
    <source>
        <dbReference type="Proteomes" id="UP000004169"/>
    </source>
</evidence>
<keyword evidence="2" id="KW-1185">Reference proteome</keyword>
<evidence type="ECO:0000313" key="1">
    <source>
        <dbReference type="EMBL" id="CCG43266.1"/>
    </source>
</evidence>
<gene>
    <name evidence="1" type="ORF">PHAMO_80057</name>
</gene>
<protein>
    <submittedName>
        <fullName evidence="1">Uncharacterized protein</fullName>
    </submittedName>
</protein>
<dbReference type="RefSeq" id="WP_002731334.1">
    <property type="nucleotide sequence ID" value="NZ_CAHP01000060.1"/>
</dbReference>
<sequence>MKRWLVELITNTLSVIYSKLGTTLVVLGPRDSAVLITETGEVSCMLASEQTEGSNSSRGWAIMLTWAFTPEGEGALDELYQRFTERFALDAEPLDSDEK</sequence>
<dbReference type="AlphaFoldDB" id="H8FY28"/>
<dbReference type="STRING" id="1150626.PHAMO_80057"/>
<dbReference type="EMBL" id="CAHP01000060">
    <property type="protein sequence ID" value="CCG43266.1"/>
    <property type="molecule type" value="Genomic_DNA"/>
</dbReference>
<organism evidence="1 2">
    <name type="scientific">Magnetospirillum molischianum DSM 120</name>
    <dbReference type="NCBI Taxonomy" id="1150626"/>
    <lineage>
        <taxon>Bacteria</taxon>
        <taxon>Pseudomonadati</taxon>
        <taxon>Pseudomonadota</taxon>
        <taxon>Alphaproteobacteria</taxon>
        <taxon>Rhodospirillales</taxon>
        <taxon>Rhodospirillaceae</taxon>
        <taxon>Magnetospirillum</taxon>
    </lineage>
</organism>
<proteinExistence type="predicted"/>
<accession>H8FY28</accession>
<dbReference type="Proteomes" id="UP000004169">
    <property type="component" value="Unassembled WGS sequence"/>
</dbReference>